<reference evidence="11 12" key="1">
    <citation type="submission" date="2017-08" db="EMBL/GenBank/DDBJ databases">
        <title>Reclassification of Bisgaard taxon 37 and 44.</title>
        <authorList>
            <person name="Christensen H."/>
        </authorList>
    </citation>
    <scope>NUCLEOTIDE SEQUENCE [LARGE SCALE GENOMIC DNA]</scope>
    <source>
        <strain evidence="11 12">111</strain>
    </source>
</reference>
<comment type="similarity">
    <text evidence="1 6 7 8">Belongs to the TRAFAC class TrmE-Era-EngA-EngB-Septin-like GTPase superfamily. Era GTPase family.</text>
</comment>
<dbReference type="GO" id="GO:0043024">
    <property type="term" value="F:ribosomal small subunit binding"/>
    <property type="evidence" value="ECO:0007669"/>
    <property type="project" value="TreeGrafter"/>
</dbReference>
<dbReference type="InterPro" id="IPR027417">
    <property type="entry name" value="P-loop_NTPase"/>
</dbReference>
<dbReference type="CDD" id="cd22534">
    <property type="entry name" value="KH-II_Era"/>
    <property type="match status" value="1"/>
</dbReference>
<keyword evidence="6" id="KW-0472">Membrane</keyword>
<evidence type="ECO:0000259" key="9">
    <source>
        <dbReference type="PROSITE" id="PS50823"/>
    </source>
</evidence>
<comment type="function">
    <text evidence="6">An essential GTPase that binds both GDP and GTP, with rapid nucleotide exchange. Plays a role in 16S rRNA processing and 30S ribosomal subunit biogenesis and possibly also in cell cycle regulation and energy metabolism.</text>
</comment>
<feature type="region of interest" description="G1" evidence="7">
    <location>
        <begin position="29"/>
        <end position="36"/>
    </location>
</feature>
<evidence type="ECO:0000256" key="4">
    <source>
        <dbReference type="ARBA" id="ARBA00022884"/>
    </source>
</evidence>
<feature type="region of interest" description="G4" evidence="7">
    <location>
        <begin position="138"/>
        <end position="141"/>
    </location>
</feature>
<dbReference type="PROSITE" id="PS51713">
    <property type="entry name" value="G_ERA"/>
    <property type="match status" value="1"/>
</dbReference>
<comment type="caution">
    <text evidence="6">Lacks conserved residue(s) required for the propagation of feature annotation.</text>
</comment>
<dbReference type="PROSITE" id="PS50823">
    <property type="entry name" value="KH_TYPE_2"/>
    <property type="match status" value="1"/>
</dbReference>
<feature type="binding site" evidence="6">
    <location>
        <begin position="29"/>
        <end position="36"/>
    </location>
    <ligand>
        <name>GTP</name>
        <dbReference type="ChEBI" id="CHEBI:37565"/>
    </ligand>
</feature>
<keyword evidence="6" id="KW-0699">rRNA-binding</keyword>
<feature type="region of interest" description="G5" evidence="7">
    <location>
        <begin position="168"/>
        <end position="170"/>
    </location>
</feature>
<feature type="domain" description="KH type-2" evidence="9">
    <location>
        <begin position="212"/>
        <end position="296"/>
    </location>
</feature>
<gene>
    <name evidence="6" type="primary">era</name>
    <name evidence="11" type="ORF">CKF58_01720</name>
</gene>
<dbReference type="GO" id="GO:0005886">
    <property type="term" value="C:plasma membrane"/>
    <property type="evidence" value="ECO:0007669"/>
    <property type="project" value="UniProtKB-SubCell"/>
</dbReference>
<feature type="domain" description="Era-type G" evidence="10">
    <location>
        <begin position="21"/>
        <end position="189"/>
    </location>
</feature>
<feature type="region of interest" description="G3" evidence="7">
    <location>
        <begin position="76"/>
        <end position="79"/>
    </location>
</feature>
<dbReference type="Gene3D" id="3.30.300.20">
    <property type="match status" value="1"/>
</dbReference>
<dbReference type="GO" id="GO:0005829">
    <property type="term" value="C:cytosol"/>
    <property type="evidence" value="ECO:0007669"/>
    <property type="project" value="TreeGrafter"/>
</dbReference>
<dbReference type="InterPro" id="IPR005662">
    <property type="entry name" value="GTPase_Era-like"/>
</dbReference>
<keyword evidence="5 6" id="KW-0342">GTP-binding</keyword>
<dbReference type="InterPro" id="IPR006073">
    <property type="entry name" value="GTP-bd"/>
</dbReference>
<dbReference type="InterPro" id="IPR004044">
    <property type="entry name" value="KH_dom_type_2"/>
</dbReference>
<accession>A0A3A1YQ86</accession>
<feature type="region of interest" description="G2" evidence="7">
    <location>
        <begin position="55"/>
        <end position="59"/>
    </location>
</feature>
<dbReference type="GO" id="GO:0070181">
    <property type="term" value="F:small ribosomal subunit rRNA binding"/>
    <property type="evidence" value="ECO:0007669"/>
    <property type="project" value="UniProtKB-UniRule"/>
</dbReference>
<dbReference type="InterPro" id="IPR030388">
    <property type="entry name" value="G_ERA_dom"/>
</dbReference>
<keyword evidence="6" id="KW-0963">Cytoplasm</keyword>
<comment type="subcellular location">
    <subcellularLocation>
        <location evidence="6">Cytoplasm</location>
    </subcellularLocation>
    <subcellularLocation>
        <location evidence="6">Cell membrane</location>
        <topology evidence="6">Peripheral membrane protein</topology>
    </subcellularLocation>
</comment>
<dbReference type="PANTHER" id="PTHR42698">
    <property type="entry name" value="GTPASE ERA"/>
    <property type="match status" value="1"/>
</dbReference>
<keyword evidence="4 6" id="KW-0694">RNA-binding</keyword>
<sequence>MTENLDLETLNPANHDLATRRCGYIGIVGRPNVGKSTLMNSLLGQKIAITSSKPQTTRHRILGILTEDNAQLIFVDSPGMHAKETNQLNKIINRTAVNVLNSVDVLYFVVEGTKWLEDDDLVLSKLQQVQTPVILVLNKVDIIADKTKLLPYLEQVQSKYPWADIIPVSAEKGDNLDKLVSLSTKFLPLSDYHYDQDQVTDKGGRFMAAEFIREKLMRLLGDELPYSTSVEIERFRMTPGGVNVDAVIYVDRDGQKKIIIGKNGEKIKRIGTEARIDLGKALERRINLNLWVKVKRGWSDDIRALRSLGYMDE</sequence>
<dbReference type="InterPro" id="IPR005225">
    <property type="entry name" value="Small_GTP-bd"/>
</dbReference>
<evidence type="ECO:0000256" key="3">
    <source>
        <dbReference type="ARBA" id="ARBA00022741"/>
    </source>
</evidence>
<evidence type="ECO:0000259" key="10">
    <source>
        <dbReference type="PROSITE" id="PS51713"/>
    </source>
</evidence>
<evidence type="ECO:0000313" key="11">
    <source>
        <dbReference type="EMBL" id="RIY39691.1"/>
    </source>
</evidence>
<organism evidence="11 12">
    <name type="scientific">Psittacicella hinzii</name>
    <dbReference type="NCBI Taxonomy" id="2028575"/>
    <lineage>
        <taxon>Bacteria</taxon>
        <taxon>Pseudomonadati</taxon>
        <taxon>Pseudomonadota</taxon>
        <taxon>Gammaproteobacteria</taxon>
        <taxon>Pasteurellales</taxon>
        <taxon>Psittacicellaceae</taxon>
        <taxon>Psittacicella</taxon>
    </lineage>
</organism>
<dbReference type="SUPFAM" id="SSF54814">
    <property type="entry name" value="Prokaryotic type KH domain (KH-domain type II)"/>
    <property type="match status" value="1"/>
</dbReference>
<dbReference type="SUPFAM" id="SSF52540">
    <property type="entry name" value="P-loop containing nucleoside triphosphate hydrolases"/>
    <property type="match status" value="1"/>
</dbReference>
<dbReference type="OrthoDB" id="9805918at2"/>
<dbReference type="NCBIfam" id="TIGR00436">
    <property type="entry name" value="era"/>
    <property type="match status" value="1"/>
</dbReference>
<dbReference type="PRINTS" id="PR00326">
    <property type="entry name" value="GTP1OBG"/>
</dbReference>
<dbReference type="Gene3D" id="3.40.50.300">
    <property type="entry name" value="P-loop containing nucleotide triphosphate hydrolases"/>
    <property type="match status" value="1"/>
</dbReference>
<dbReference type="GO" id="GO:0003924">
    <property type="term" value="F:GTPase activity"/>
    <property type="evidence" value="ECO:0007669"/>
    <property type="project" value="UniProtKB-UniRule"/>
</dbReference>
<name>A0A3A1YQ86_9GAMM</name>
<evidence type="ECO:0000256" key="2">
    <source>
        <dbReference type="ARBA" id="ARBA00020484"/>
    </source>
</evidence>
<dbReference type="AlphaFoldDB" id="A0A3A1YQ86"/>
<dbReference type="RefSeq" id="WP_119530265.1">
    <property type="nucleotide sequence ID" value="NZ_JBHSSP010000037.1"/>
</dbReference>
<dbReference type="Pfam" id="PF01926">
    <property type="entry name" value="MMR_HSR1"/>
    <property type="match status" value="1"/>
</dbReference>
<feature type="binding site" evidence="6">
    <location>
        <begin position="138"/>
        <end position="141"/>
    </location>
    <ligand>
        <name>GTP</name>
        <dbReference type="ChEBI" id="CHEBI:37565"/>
    </ligand>
</feature>
<dbReference type="FunFam" id="3.40.50.300:FF:000094">
    <property type="entry name" value="GTPase Era"/>
    <property type="match status" value="1"/>
</dbReference>
<keyword evidence="6" id="KW-0690">Ribosome biogenesis</keyword>
<keyword evidence="3 6" id="KW-0547">Nucleotide-binding</keyword>
<dbReference type="CDD" id="cd04163">
    <property type="entry name" value="Era"/>
    <property type="match status" value="1"/>
</dbReference>
<evidence type="ECO:0000313" key="12">
    <source>
        <dbReference type="Proteomes" id="UP000265916"/>
    </source>
</evidence>
<evidence type="ECO:0000256" key="7">
    <source>
        <dbReference type="PROSITE-ProRule" id="PRU01050"/>
    </source>
</evidence>
<proteinExistence type="inferred from homology"/>
<keyword evidence="6" id="KW-1003">Cell membrane</keyword>
<dbReference type="EMBL" id="NRJG01000028">
    <property type="protein sequence ID" value="RIY39691.1"/>
    <property type="molecule type" value="Genomic_DNA"/>
</dbReference>
<evidence type="ECO:0000256" key="5">
    <source>
        <dbReference type="ARBA" id="ARBA00023134"/>
    </source>
</evidence>
<evidence type="ECO:0000256" key="8">
    <source>
        <dbReference type="RuleBase" id="RU003761"/>
    </source>
</evidence>
<evidence type="ECO:0000256" key="6">
    <source>
        <dbReference type="HAMAP-Rule" id="MF_00367"/>
    </source>
</evidence>
<comment type="subunit">
    <text evidence="6">Monomer.</text>
</comment>
<dbReference type="InterPro" id="IPR015946">
    <property type="entry name" value="KH_dom-like_a/b"/>
</dbReference>
<dbReference type="Proteomes" id="UP000265916">
    <property type="component" value="Unassembled WGS sequence"/>
</dbReference>
<dbReference type="PANTHER" id="PTHR42698:SF1">
    <property type="entry name" value="GTPASE ERA, MITOCHONDRIAL"/>
    <property type="match status" value="1"/>
</dbReference>
<dbReference type="GO" id="GO:0005525">
    <property type="term" value="F:GTP binding"/>
    <property type="evidence" value="ECO:0007669"/>
    <property type="project" value="UniProtKB-UniRule"/>
</dbReference>
<protein>
    <recommendedName>
        <fullName evidence="2 6">GTPase Era</fullName>
    </recommendedName>
</protein>
<dbReference type="NCBIfam" id="NF000908">
    <property type="entry name" value="PRK00089.1"/>
    <property type="match status" value="1"/>
</dbReference>
<dbReference type="NCBIfam" id="TIGR00231">
    <property type="entry name" value="small_GTP"/>
    <property type="match status" value="1"/>
</dbReference>
<dbReference type="GO" id="GO:0000028">
    <property type="term" value="P:ribosomal small subunit assembly"/>
    <property type="evidence" value="ECO:0007669"/>
    <property type="project" value="TreeGrafter"/>
</dbReference>
<dbReference type="Pfam" id="PF07650">
    <property type="entry name" value="KH_2"/>
    <property type="match status" value="1"/>
</dbReference>
<dbReference type="InterPro" id="IPR009019">
    <property type="entry name" value="KH_sf_prok-type"/>
</dbReference>
<evidence type="ECO:0000256" key="1">
    <source>
        <dbReference type="ARBA" id="ARBA00007921"/>
    </source>
</evidence>
<comment type="caution">
    <text evidence="11">The sequence shown here is derived from an EMBL/GenBank/DDBJ whole genome shotgun (WGS) entry which is preliminary data.</text>
</comment>
<keyword evidence="12" id="KW-1185">Reference proteome</keyword>
<dbReference type="HAMAP" id="MF_00367">
    <property type="entry name" value="GTPase_Era"/>
    <property type="match status" value="1"/>
</dbReference>